<dbReference type="EMBL" id="CP058561">
    <property type="protein sequence ID" value="QUH30873.1"/>
    <property type="molecule type" value="Genomic_DNA"/>
</dbReference>
<feature type="transmembrane region" description="Helical" evidence="1">
    <location>
        <begin position="30"/>
        <end position="50"/>
    </location>
</feature>
<name>A0A8J8MDH4_9FIRM</name>
<dbReference type="PANTHER" id="PTHR35335">
    <property type="entry name" value="UPF0716 PROTEIN FXSA"/>
    <property type="match status" value="1"/>
</dbReference>
<reference evidence="2 3" key="1">
    <citation type="submission" date="2020-07" db="EMBL/GenBank/DDBJ databases">
        <title>Vallitalea guaymasensis genome.</title>
        <authorList>
            <person name="Postec A."/>
        </authorList>
    </citation>
    <scope>NUCLEOTIDE SEQUENCE [LARGE SCALE GENOMIC DNA]</scope>
    <source>
        <strain evidence="2 3">Ra1766G1</strain>
    </source>
</reference>
<dbReference type="PANTHER" id="PTHR35335:SF1">
    <property type="entry name" value="UPF0716 PROTEIN FXSA"/>
    <property type="match status" value="1"/>
</dbReference>
<dbReference type="KEGG" id="vgu:HYG85_18895"/>
<feature type="transmembrane region" description="Helical" evidence="1">
    <location>
        <begin position="7"/>
        <end position="24"/>
    </location>
</feature>
<dbReference type="OrthoDB" id="9792788at2"/>
<keyword evidence="1" id="KW-1133">Transmembrane helix</keyword>
<dbReference type="NCBIfam" id="NF008528">
    <property type="entry name" value="PRK11463.1-2"/>
    <property type="match status" value="1"/>
</dbReference>
<dbReference type="Pfam" id="PF04186">
    <property type="entry name" value="FxsA"/>
    <property type="match status" value="1"/>
</dbReference>
<dbReference type="Proteomes" id="UP000677305">
    <property type="component" value="Chromosome"/>
</dbReference>
<keyword evidence="3" id="KW-1185">Reference proteome</keyword>
<evidence type="ECO:0000313" key="2">
    <source>
        <dbReference type="EMBL" id="QUH30873.1"/>
    </source>
</evidence>
<feature type="transmembrane region" description="Helical" evidence="1">
    <location>
        <begin position="75"/>
        <end position="94"/>
    </location>
</feature>
<gene>
    <name evidence="2" type="primary">fxsA</name>
    <name evidence="2" type="ORF">HYG85_18895</name>
</gene>
<dbReference type="GO" id="GO:0016020">
    <property type="term" value="C:membrane"/>
    <property type="evidence" value="ECO:0007669"/>
    <property type="project" value="InterPro"/>
</dbReference>
<protein>
    <submittedName>
        <fullName evidence="2">Membrane protein FxsA</fullName>
    </submittedName>
</protein>
<proteinExistence type="predicted"/>
<keyword evidence="1" id="KW-0812">Transmembrane</keyword>
<dbReference type="InterPro" id="IPR007313">
    <property type="entry name" value="FxsA"/>
</dbReference>
<evidence type="ECO:0000313" key="3">
    <source>
        <dbReference type="Proteomes" id="UP000677305"/>
    </source>
</evidence>
<dbReference type="AlphaFoldDB" id="A0A8J8MDH4"/>
<feature type="transmembrane region" description="Helical" evidence="1">
    <location>
        <begin position="100"/>
        <end position="119"/>
    </location>
</feature>
<accession>A0A8J8MDH4</accession>
<evidence type="ECO:0000256" key="1">
    <source>
        <dbReference type="SAM" id="Phobius"/>
    </source>
</evidence>
<organism evidence="2 3">
    <name type="scientific">Vallitalea guaymasensis</name>
    <dbReference type="NCBI Taxonomy" id="1185412"/>
    <lineage>
        <taxon>Bacteria</taxon>
        <taxon>Bacillati</taxon>
        <taxon>Bacillota</taxon>
        <taxon>Clostridia</taxon>
        <taxon>Lachnospirales</taxon>
        <taxon>Vallitaleaceae</taxon>
        <taxon>Vallitalea</taxon>
    </lineage>
</organism>
<dbReference type="RefSeq" id="WP_113671411.1">
    <property type="nucleotide sequence ID" value="NZ_CAJXUH010000001.1"/>
</dbReference>
<keyword evidence="1" id="KW-0472">Membrane</keyword>
<sequence>MKFTFGKLLLIFTIVPFVELYILLKLANITSAGITLLIIVITGIIGAYFAKHQGRAVIQNIQYESNSGRMPGNELLHGLCVLIGGILLVTPGIITDLLGFSLLLPLTRTFYVNFIKTYFRKKFDAGSINIYTSNKF</sequence>